<protein>
    <submittedName>
        <fullName evidence="3">Uncharacterized protein</fullName>
    </submittedName>
</protein>
<keyword evidence="2" id="KW-0472">Membrane</keyword>
<evidence type="ECO:0000313" key="3">
    <source>
        <dbReference type="EMBL" id="CAA2613846.1"/>
    </source>
</evidence>
<keyword evidence="2" id="KW-0812">Transmembrane</keyword>
<dbReference type="AlphaFoldDB" id="A0A7I8I9Q6"/>
<dbReference type="PANTHER" id="PTHR31300:SF3">
    <property type="entry name" value="GB|AAD30234.1"/>
    <property type="match status" value="1"/>
</dbReference>
<evidence type="ECO:0000256" key="2">
    <source>
        <dbReference type="SAM" id="Phobius"/>
    </source>
</evidence>
<evidence type="ECO:0000313" key="4">
    <source>
        <dbReference type="Proteomes" id="UP001189122"/>
    </source>
</evidence>
<organism evidence="3">
    <name type="scientific">Spirodela intermedia</name>
    <name type="common">Intermediate duckweed</name>
    <dbReference type="NCBI Taxonomy" id="51605"/>
    <lineage>
        <taxon>Eukaryota</taxon>
        <taxon>Viridiplantae</taxon>
        <taxon>Streptophyta</taxon>
        <taxon>Embryophyta</taxon>
        <taxon>Tracheophyta</taxon>
        <taxon>Spermatophyta</taxon>
        <taxon>Magnoliopsida</taxon>
        <taxon>Liliopsida</taxon>
        <taxon>Araceae</taxon>
        <taxon>Lemnoideae</taxon>
        <taxon>Spirodela</taxon>
    </lineage>
</organism>
<keyword evidence="2" id="KW-1133">Transmembrane helix</keyword>
<name>A0A7I8I9Q6_SPIIN</name>
<reference evidence="3 4" key="1">
    <citation type="submission" date="2019-12" db="EMBL/GenBank/DDBJ databases">
        <authorList>
            <person name="Scholz U."/>
            <person name="Mascher M."/>
            <person name="Fiebig A."/>
        </authorList>
    </citation>
    <scope>NUCLEOTIDE SEQUENCE</scope>
</reference>
<dbReference type="Proteomes" id="UP001189122">
    <property type="component" value="Unassembled WGS sequence"/>
</dbReference>
<gene>
    <name evidence="3" type="ORF">SI7747_01000251</name>
</gene>
<dbReference type="PANTHER" id="PTHR31300">
    <property type="entry name" value="LIPASE"/>
    <property type="match status" value="1"/>
</dbReference>
<dbReference type="InterPro" id="IPR006873">
    <property type="entry name" value="DUF620"/>
</dbReference>
<dbReference type="Pfam" id="PF04788">
    <property type="entry name" value="DUF620"/>
    <property type="match status" value="1"/>
</dbReference>
<sequence>MVGQLAPVSEEPVGEEGSEKLGKKKASPFRELILHRLPQFFQKRPRDGDLRVLLSVLGCPLSPVDLPPLPRAPPSPEVSSRAQYILRQFRATTGSAGVAGKVKSVYASGKLKMATVSDEHRPAAGGACYEGCFVLWQMVPGMWLAEFVVAGRKVTAGSDGVVAWRRTPWLRTHAAPGGARPLRRFLQGLDPALVAASFSAGEFIGEEQVEGEECFVLKLAADDRTLSQRSNGATEIIKHYMLGYFSQRSGLLVCLEDSQITRLQQLGLPPVYWETATRSYLGDYRPVDGVMVAHAGRSAVTMARVGAGGVARVGITEMEETWVIDDVAFDVRGLSAESFILPEEIRGLDFAAPLSLPLSIPLFPLLSLSLSPLFLSLSCPSFTLPVPLSLLLSLSFLSLSPSLSLSPLSPFSPCLSLTLPVPLSPSFLTSPLFPLSLPSLSLSLSPSLSPPPVFLSLSLSLFLLLLSPSLSLSLPFSLSFSLSVALSLCLPSPLFSLFPLPLPLLSLSLTFFLSFSLSPSLARALMY</sequence>
<accession>A0A7I8I9Q6</accession>
<feature type="transmembrane region" description="Helical" evidence="2">
    <location>
        <begin position="504"/>
        <end position="526"/>
    </location>
</feature>
<dbReference type="EMBL" id="CACRZD030000001">
    <property type="protein sequence ID" value="CAA6653661.1"/>
    <property type="molecule type" value="Genomic_DNA"/>
</dbReference>
<proteinExistence type="predicted"/>
<feature type="region of interest" description="Disordered" evidence="1">
    <location>
        <begin position="1"/>
        <end position="24"/>
    </location>
</feature>
<dbReference type="EMBL" id="LR743588">
    <property type="protein sequence ID" value="CAA2613846.1"/>
    <property type="molecule type" value="Genomic_DNA"/>
</dbReference>
<evidence type="ECO:0000256" key="1">
    <source>
        <dbReference type="SAM" id="MobiDB-lite"/>
    </source>
</evidence>
<keyword evidence="4" id="KW-1185">Reference proteome</keyword>